<sequence length="670" mass="74924">DLPDGPSLRLDAYHAVWTACLKRMKRVIRAIHAPLARSIVHDIQHAYDAPLPALPYPEIPVFAVCGTSSGEEFILDIASRLEDDNDDDSDYNDNDRPTNGDENQRGVRLARVVHLRPSECANIMSTMKALISGFANFCPQSAHALAPVRRKPTTSLAVFDIQLLRVWYEALRTSIDEDGSSFRDLVVFMHDFEQYDPAVIADMYHICSAHVPEIPLVFVLVLSSPPMPSFIHQAYRRSTLALLRLQIVSLPRGPSVLQHIILDTFFAFDFEPLVMPGSSTMDFIADFFARHASSLDGIYTILKLAYMHHFEEPLSLLAHPPQNFKKRVASRDAVPFLTALLARAASTHHEPRNLSKPEGLLTVIEAAHEDFTAGLRLLTVALRLLLRVRAFLVEAGQLVEDGSVPTLFGPALRGDLSEETEFLAKELRKSSPETIAGLREDLLAFAQSIPKKDGAVIHDEVAVLGGGANALSKWLFKYCEESIVDLSLEPLADSWFMGATPFPSELINPAPRSTIIVGLADPYAFVEGTGADVDRPRRALWEMPDTSILFRRYLEAGRMVNVYDWYESFALVLDRQREQVRAREAAEKSDNGKGNGRGDKVKGDEKAAEEDEREEDGGEEEDEDNDEERWKMHVQARFMCALHELDFLGFVKHTGRKADHVIRTVYDGAD</sequence>
<accession>A0ACB8QK23</accession>
<comment type="caution">
    <text evidence="1">The sequence shown here is derived from an EMBL/GenBank/DDBJ whole genome shotgun (WGS) entry which is preliminary data.</text>
</comment>
<dbReference type="EMBL" id="MU273558">
    <property type="protein sequence ID" value="KAI0032078.1"/>
    <property type="molecule type" value="Genomic_DNA"/>
</dbReference>
<proteinExistence type="predicted"/>
<evidence type="ECO:0000313" key="1">
    <source>
        <dbReference type="EMBL" id="KAI0032078.1"/>
    </source>
</evidence>
<dbReference type="Proteomes" id="UP000814128">
    <property type="component" value="Unassembled WGS sequence"/>
</dbReference>
<gene>
    <name evidence="1" type="ORF">K488DRAFT_50695</name>
</gene>
<name>A0ACB8QK23_9AGAM</name>
<reference evidence="1" key="1">
    <citation type="submission" date="2021-02" db="EMBL/GenBank/DDBJ databases">
        <authorList>
            <consortium name="DOE Joint Genome Institute"/>
            <person name="Ahrendt S."/>
            <person name="Looney B.P."/>
            <person name="Miyauchi S."/>
            <person name="Morin E."/>
            <person name="Drula E."/>
            <person name="Courty P.E."/>
            <person name="Chicoki N."/>
            <person name="Fauchery L."/>
            <person name="Kohler A."/>
            <person name="Kuo A."/>
            <person name="Labutti K."/>
            <person name="Pangilinan J."/>
            <person name="Lipzen A."/>
            <person name="Riley R."/>
            <person name="Andreopoulos W."/>
            <person name="He G."/>
            <person name="Johnson J."/>
            <person name="Barry K.W."/>
            <person name="Grigoriev I.V."/>
            <person name="Nagy L."/>
            <person name="Hibbett D."/>
            <person name="Henrissat B."/>
            <person name="Matheny P.B."/>
            <person name="Labbe J."/>
            <person name="Martin F."/>
        </authorList>
    </citation>
    <scope>NUCLEOTIDE SEQUENCE</scope>
    <source>
        <strain evidence="1">EC-137</strain>
    </source>
</reference>
<keyword evidence="2" id="KW-1185">Reference proteome</keyword>
<evidence type="ECO:0000313" key="2">
    <source>
        <dbReference type="Proteomes" id="UP000814128"/>
    </source>
</evidence>
<protein>
    <submittedName>
        <fullName evidence="1">Origin recognition complex subunit 3 N-terminus-domain-containing protein</fullName>
    </submittedName>
</protein>
<organism evidence="1 2">
    <name type="scientific">Vararia minispora EC-137</name>
    <dbReference type="NCBI Taxonomy" id="1314806"/>
    <lineage>
        <taxon>Eukaryota</taxon>
        <taxon>Fungi</taxon>
        <taxon>Dikarya</taxon>
        <taxon>Basidiomycota</taxon>
        <taxon>Agaricomycotina</taxon>
        <taxon>Agaricomycetes</taxon>
        <taxon>Russulales</taxon>
        <taxon>Lachnocladiaceae</taxon>
        <taxon>Vararia</taxon>
    </lineage>
</organism>
<reference evidence="1" key="2">
    <citation type="journal article" date="2022" name="New Phytol.">
        <title>Evolutionary transition to the ectomycorrhizal habit in the genomes of a hyperdiverse lineage of mushroom-forming fungi.</title>
        <authorList>
            <person name="Looney B."/>
            <person name="Miyauchi S."/>
            <person name="Morin E."/>
            <person name="Drula E."/>
            <person name="Courty P.E."/>
            <person name="Kohler A."/>
            <person name="Kuo A."/>
            <person name="LaButti K."/>
            <person name="Pangilinan J."/>
            <person name="Lipzen A."/>
            <person name="Riley R."/>
            <person name="Andreopoulos W."/>
            <person name="He G."/>
            <person name="Johnson J."/>
            <person name="Nolan M."/>
            <person name="Tritt A."/>
            <person name="Barry K.W."/>
            <person name="Grigoriev I.V."/>
            <person name="Nagy L.G."/>
            <person name="Hibbett D."/>
            <person name="Henrissat B."/>
            <person name="Matheny P.B."/>
            <person name="Labbe J."/>
            <person name="Martin F.M."/>
        </authorList>
    </citation>
    <scope>NUCLEOTIDE SEQUENCE</scope>
    <source>
        <strain evidence="1">EC-137</strain>
    </source>
</reference>
<feature type="non-terminal residue" evidence="1">
    <location>
        <position position="1"/>
    </location>
</feature>